<dbReference type="KEGG" id="tta:Theth_1400"/>
<reference evidence="1 2" key="1">
    <citation type="submission" date="2010-11" db="EMBL/GenBank/DDBJ databases">
        <title>The complete genome of Thermotoga thermarum DSM 5069.</title>
        <authorList>
            <consortium name="US DOE Joint Genome Institute (JGI-PGF)"/>
            <person name="Lucas S."/>
            <person name="Copeland A."/>
            <person name="Lapidus A."/>
            <person name="Bruce D."/>
            <person name="Goodwin L."/>
            <person name="Pitluck S."/>
            <person name="Kyrpides N."/>
            <person name="Mavromatis K."/>
            <person name="Ivanova N."/>
            <person name="Zeytun A."/>
            <person name="Brettin T."/>
            <person name="Detter J.C."/>
            <person name="Tapia R."/>
            <person name="Han C."/>
            <person name="Land M."/>
            <person name="Hauser L."/>
            <person name="Markowitz V."/>
            <person name="Cheng J.-F."/>
            <person name="Hugenholtz P."/>
            <person name="Woyke T."/>
            <person name="Wu D."/>
            <person name="Spring S."/>
            <person name="Schroeder M."/>
            <person name="Brambilla E."/>
            <person name="Klenk H.-P."/>
            <person name="Eisen J.A."/>
        </authorList>
    </citation>
    <scope>NUCLEOTIDE SEQUENCE [LARGE SCALE GENOMIC DNA]</scope>
    <source>
        <strain evidence="1 2">DSM 5069</strain>
    </source>
</reference>
<evidence type="ECO:0000313" key="2">
    <source>
        <dbReference type="Proteomes" id="UP000006804"/>
    </source>
</evidence>
<dbReference type="SUPFAM" id="SSF50998">
    <property type="entry name" value="Quinoprotein alcohol dehydrogenase-like"/>
    <property type="match status" value="1"/>
</dbReference>
<name>F7YUJ1_9THEM</name>
<dbReference type="STRING" id="688269.Theth_1400"/>
<gene>
    <name evidence="1" type="ORF">Theth_1400</name>
</gene>
<keyword evidence="2" id="KW-1185">Reference proteome</keyword>
<protein>
    <submittedName>
        <fullName evidence="1">Uncharacterized protein</fullName>
    </submittedName>
</protein>
<dbReference type="InterPro" id="IPR015943">
    <property type="entry name" value="WD40/YVTN_repeat-like_dom_sf"/>
</dbReference>
<dbReference type="RefSeq" id="WP_013932676.1">
    <property type="nucleotide sequence ID" value="NC_015707.1"/>
</dbReference>
<dbReference type="PANTHER" id="PTHR42754">
    <property type="entry name" value="ENDOGLUCANASE"/>
    <property type="match status" value="1"/>
</dbReference>
<dbReference type="InterPro" id="IPR011047">
    <property type="entry name" value="Quinoprotein_ADH-like_sf"/>
</dbReference>
<dbReference type="PANTHER" id="PTHR42754:SF1">
    <property type="entry name" value="LIPOPROTEIN"/>
    <property type="match status" value="1"/>
</dbReference>
<dbReference type="Gene3D" id="2.130.10.10">
    <property type="entry name" value="YVTN repeat-like/Quinoprotein amine dehydrogenase"/>
    <property type="match status" value="1"/>
</dbReference>
<proteinExistence type="predicted"/>
<dbReference type="EMBL" id="CP002351">
    <property type="protein sequence ID" value="AEH51462.1"/>
    <property type="molecule type" value="Genomic_DNA"/>
</dbReference>
<sequence length="416" mass="47232" precursor="true">MVILILISCTSTESIGTQSQTPFEIIWERTLADEDELAWVIIKTTDGNYIVLSYAGPLKTSATKLRPNGELVWRRILETDGLGKFAVETSDGGFLILDRRLSFEYDYYNTDQSILFKFDKNGDKVFEKPLPIFTSGYAWWATKAHNGGVVTTGCKQIQVNLPEYDLEGRAEVIHIAKVNGNGEILWEKTYGGLEDYDVCYPTINGIIPDGAICLKDYYEGYPYSITQTSDGGYVVTGWRIRLVGEIILIPGFIPEVPEIVEELFVLKIDTNGEKIWDKGYEEYADSFARIVESHDGNYILITGNEEGTEIVKIDKYTQEIMWKRTYPNTQVYDIKQIPRGYFVLTIYTYDSEGRMTKSGLLKIDSTGKEIDRYLRRDRVFGTCILEGDTIVVVGYTTEDIGNPLSRRQAYVAKVVF</sequence>
<dbReference type="OrthoDB" id="9811934at2"/>
<accession>F7YUJ1</accession>
<dbReference type="HOGENOM" id="CLU_679010_0_0_0"/>
<organism evidence="1 2">
    <name type="scientific">Pseudothermotoga thermarum DSM 5069</name>
    <dbReference type="NCBI Taxonomy" id="688269"/>
    <lineage>
        <taxon>Bacteria</taxon>
        <taxon>Thermotogati</taxon>
        <taxon>Thermotogota</taxon>
        <taxon>Thermotogae</taxon>
        <taxon>Thermotogales</taxon>
        <taxon>Thermotogaceae</taxon>
        <taxon>Pseudothermotoga</taxon>
    </lineage>
</organism>
<dbReference type="Proteomes" id="UP000006804">
    <property type="component" value="Chromosome"/>
</dbReference>
<evidence type="ECO:0000313" key="1">
    <source>
        <dbReference type="EMBL" id="AEH51462.1"/>
    </source>
</evidence>
<dbReference type="eggNOG" id="COG1520">
    <property type="taxonomic scope" value="Bacteria"/>
</dbReference>
<dbReference type="PATRIC" id="fig|688269.3.peg.1443"/>
<dbReference type="AlphaFoldDB" id="F7YUJ1"/>